<dbReference type="InterPro" id="IPR025997">
    <property type="entry name" value="SBP_2_dom"/>
</dbReference>
<dbReference type="GO" id="GO:0030313">
    <property type="term" value="C:cell envelope"/>
    <property type="evidence" value="ECO:0007669"/>
    <property type="project" value="UniProtKB-SubCell"/>
</dbReference>
<dbReference type="Proteomes" id="UP000652847">
    <property type="component" value="Unassembled WGS sequence"/>
</dbReference>
<dbReference type="Pfam" id="PF13407">
    <property type="entry name" value="Peripla_BP_4"/>
    <property type="match status" value="1"/>
</dbReference>
<dbReference type="AlphaFoldDB" id="A0A8I0DR37"/>
<gene>
    <name evidence="5" type="ORF">H8S54_03605</name>
</gene>
<dbReference type="PANTHER" id="PTHR46847">
    <property type="entry name" value="D-ALLOSE-BINDING PERIPLASMIC PROTEIN-RELATED"/>
    <property type="match status" value="1"/>
</dbReference>
<dbReference type="SUPFAM" id="SSF53822">
    <property type="entry name" value="Periplasmic binding protein-like I"/>
    <property type="match status" value="1"/>
</dbReference>
<evidence type="ECO:0000313" key="6">
    <source>
        <dbReference type="Proteomes" id="UP000652847"/>
    </source>
</evidence>
<dbReference type="PANTHER" id="PTHR46847:SF3">
    <property type="entry name" value="GALACTOFURANOSE-BINDING PROTEIN YTFQ"/>
    <property type="match status" value="1"/>
</dbReference>
<dbReference type="RefSeq" id="WP_021925252.1">
    <property type="nucleotide sequence ID" value="NZ_JACOOT010000009.1"/>
</dbReference>
<dbReference type="InterPro" id="IPR028082">
    <property type="entry name" value="Peripla_BP_I"/>
</dbReference>
<evidence type="ECO:0000256" key="1">
    <source>
        <dbReference type="ARBA" id="ARBA00004196"/>
    </source>
</evidence>
<comment type="similarity">
    <text evidence="2">Belongs to the bacterial solute-binding protein 2 family.</text>
</comment>
<evidence type="ECO:0000256" key="3">
    <source>
        <dbReference type="ARBA" id="ARBA00022729"/>
    </source>
</evidence>
<dbReference type="CDD" id="cd06309">
    <property type="entry name" value="PBP1_galactofuranose_YtfQ-like"/>
    <property type="match status" value="1"/>
</dbReference>
<keyword evidence="6" id="KW-1185">Reference proteome</keyword>
<protein>
    <submittedName>
        <fullName evidence="5">ABC transporter substrate-binding protein</fullName>
    </submittedName>
</protein>
<proteinExistence type="inferred from homology"/>
<dbReference type="Gene3D" id="3.40.50.2300">
    <property type="match status" value="2"/>
</dbReference>
<name>A0A8I0DR37_9FIRM</name>
<feature type="domain" description="Periplasmic binding protein" evidence="4">
    <location>
        <begin position="49"/>
        <end position="314"/>
    </location>
</feature>
<evidence type="ECO:0000259" key="4">
    <source>
        <dbReference type="Pfam" id="PF13407"/>
    </source>
</evidence>
<comment type="subcellular location">
    <subcellularLocation>
        <location evidence="1">Cell envelope</location>
    </subcellularLocation>
</comment>
<dbReference type="EMBL" id="JACOOT010000009">
    <property type="protein sequence ID" value="MBC5650227.1"/>
    <property type="molecule type" value="Genomic_DNA"/>
</dbReference>
<sequence>MRQFIKKNIWAVAPVVFVLVALVLLGSPFGSGNVQETPAEDDNLIVVGVSQVGSESVWRTAHTQSVQDAFTRANGYLLIFDNARQKQANQIKAIRSFISQQVDYIVLSPIEETGWDTVLQEAKDAGIPVILMDRTVEVADDSLYTTWVGSDFIREGQDAGYWLEDYLKEQGRDEDEINIVVLQGTKGATATIGRTRGFNETAKIQHNWNILEQVDGEFTTAKGKEEMARLLEKYEDIDVVVSQNDDMTFGALEAIHAAGKTTGVNGDITVISFDAVDAGVELVRNGEINIDVQCNPDQGKYVEQVIKDMEAGKEVEKAYYVPERVYTQENAGEDEDAAEGISG</sequence>
<comment type="caution">
    <text evidence="5">The sequence shown here is derived from an EMBL/GenBank/DDBJ whole genome shotgun (WGS) entry which is preliminary data.</text>
</comment>
<accession>A0A8I0DR37</accession>
<dbReference type="GO" id="GO:0030246">
    <property type="term" value="F:carbohydrate binding"/>
    <property type="evidence" value="ECO:0007669"/>
    <property type="project" value="UniProtKB-ARBA"/>
</dbReference>
<organism evidence="5 6">
    <name type="scientific">Blautia segnis</name>
    <dbReference type="NCBI Taxonomy" id="2763030"/>
    <lineage>
        <taxon>Bacteria</taxon>
        <taxon>Bacillati</taxon>
        <taxon>Bacillota</taxon>
        <taxon>Clostridia</taxon>
        <taxon>Lachnospirales</taxon>
        <taxon>Lachnospiraceae</taxon>
        <taxon>Blautia</taxon>
    </lineage>
</organism>
<evidence type="ECO:0000313" key="5">
    <source>
        <dbReference type="EMBL" id="MBC5650227.1"/>
    </source>
</evidence>
<evidence type="ECO:0000256" key="2">
    <source>
        <dbReference type="ARBA" id="ARBA00007639"/>
    </source>
</evidence>
<keyword evidence="3" id="KW-0732">Signal</keyword>
<reference evidence="5 6" key="1">
    <citation type="submission" date="2020-08" db="EMBL/GenBank/DDBJ databases">
        <title>Genome public.</title>
        <authorList>
            <person name="Liu C."/>
            <person name="Sun Q."/>
        </authorList>
    </citation>
    <scope>NUCLEOTIDE SEQUENCE [LARGE SCALE GENOMIC DNA]</scope>
    <source>
        <strain evidence="5 6">BX17</strain>
    </source>
</reference>